<evidence type="ECO:0000256" key="6">
    <source>
        <dbReference type="ARBA" id="ARBA00022777"/>
    </source>
</evidence>
<dbReference type="PROSITE" id="PS50109">
    <property type="entry name" value="HIS_KIN"/>
    <property type="match status" value="1"/>
</dbReference>
<dbReference type="CDD" id="cd00082">
    <property type="entry name" value="HisKA"/>
    <property type="match status" value="1"/>
</dbReference>
<evidence type="ECO:0000256" key="2">
    <source>
        <dbReference type="ARBA" id="ARBA00012438"/>
    </source>
</evidence>
<dbReference type="PANTHER" id="PTHR43065:SF10">
    <property type="entry name" value="PEROXIDE STRESS-ACTIVATED HISTIDINE KINASE MAK3"/>
    <property type="match status" value="1"/>
</dbReference>
<keyword evidence="8" id="KW-0902">Two-component regulatory system</keyword>
<dbReference type="Proteomes" id="UP000243205">
    <property type="component" value="Unassembled WGS sequence"/>
</dbReference>
<keyword evidence="7" id="KW-0067">ATP-binding</keyword>
<dbReference type="InterPro" id="IPR005467">
    <property type="entry name" value="His_kinase_dom"/>
</dbReference>
<feature type="domain" description="Histidine kinase" evidence="10">
    <location>
        <begin position="293"/>
        <end position="499"/>
    </location>
</feature>
<dbReference type="Pfam" id="PF00512">
    <property type="entry name" value="HisKA"/>
    <property type="match status" value="1"/>
</dbReference>
<sequence>MTLRPDVRSWRLALWQLNLLVFGGLVAGVLLFFLWQIDSTRHSFEEHFDEHSELIGQVAANALINAEQTRHLVEQIVAAFLQRNAEFLATLEAIEPFSEAELTAYSVENGLVGIQIRRFGDSAVTGPPNWQPPESLLSSNGLYAVPDQHQYVLIAQQAALQVVVAIDATEIEQLLQRLSPAQVLLEMQALSGIDHMELSPLSSPAVAATAPLRQLPLGDQVLRLQLAEGSLQRRQQQLWRQFGLFAALLSLAGLSLSWLLYRSQQHQLQQVQTIERELGQRREDALIGRATATISHEIRNPLSALSLGLQRLQLECPQLGPEQHEMVQAMREAVARSNSILVALQRFARPLQPQWQNCDLTALIERLLLLYRPQIERQRLQLDSQLQPQSLLADEALMGQLVENLLKNALEAQPDGGIVRLQLSPVPSGVELLIENGGKSLDDAQVARMQEPYFTTKTRGSGLGLPLAGKIIAAHQGLLQLKPLRTGGLQVRVFLPRKDSGGGLTDCR</sequence>
<evidence type="ECO:0000313" key="12">
    <source>
        <dbReference type="Proteomes" id="UP000243205"/>
    </source>
</evidence>
<evidence type="ECO:0000256" key="9">
    <source>
        <dbReference type="SAM" id="Phobius"/>
    </source>
</evidence>
<dbReference type="Gene3D" id="1.10.287.130">
    <property type="match status" value="1"/>
</dbReference>
<evidence type="ECO:0000256" key="4">
    <source>
        <dbReference type="ARBA" id="ARBA00022679"/>
    </source>
</evidence>
<dbReference type="AlphaFoldDB" id="A0A1G7E8G4"/>
<dbReference type="Pfam" id="PF02518">
    <property type="entry name" value="HATPase_c"/>
    <property type="match status" value="1"/>
</dbReference>
<dbReference type="EMBL" id="FNAQ01000018">
    <property type="protein sequence ID" value="SDE59746.1"/>
    <property type="molecule type" value="Genomic_DNA"/>
</dbReference>
<dbReference type="SMART" id="SM00387">
    <property type="entry name" value="HATPase_c"/>
    <property type="match status" value="1"/>
</dbReference>
<evidence type="ECO:0000256" key="7">
    <source>
        <dbReference type="ARBA" id="ARBA00022840"/>
    </source>
</evidence>
<keyword evidence="6 11" id="KW-0418">Kinase</keyword>
<organism evidence="11 12">
    <name type="scientific">Desulfuromonas thiophila</name>
    <dbReference type="NCBI Taxonomy" id="57664"/>
    <lineage>
        <taxon>Bacteria</taxon>
        <taxon>Pseudomonadati</taxon>
        <taxon>Thermodesulfobacteriota</taxon>
        <taxon>Desulfuromonadia</taxon>
        <taxon>Desulfuromonadales</taxon>
        <taxon>Desulfuromonadaceae</taxon>
        <taxon>Desulfuromonas</taxon>
    </lineage>
</organism>
<dbReference type="GO" id="GO:0000155">
    <property type="term" value="F:phosphorelay sensor kinase activity"/>
    <property type="evidence" value="ECO:0007669"/>
    <property type="project" value="InterPro"/>
</dbReference>
<feature type="transmembrane region" description="Helical" evidence="9">
    <location>
        <begin position="12"/>
        <end position="35"/>
    </location>
</feature>
<dbReference type="InterPro" id="IPR036097">
    <property type="entry name" value="HisK_dim/P_sf"/>
</dbReference>
<dbReference type="PANTHER" id="PTHR43065">
    <property type="entry name" value="SENSOR HISTIDINE KINASE"/>
    <property type="match status" value="1"/>
</dbReference>
<dbReference type="SMART" id="SM00388">
    <property type="entry name" value="HisKA"/>
    <property type="match status" value="1"/>
</dbReference>
<dbReference type="STRING" id="57664.SAMN05661003_11831"/>
<dbReference type="InterPro" id="IPR003594">
    <property type="entry name" value="HATPase_dom"/>
</dbReference>
<evidence type="ECO:0000259" key="10">
    <source>
        <dbReference type="PROSITE" id="PS50109"/>
    </source>
</evidence>
<keyword evidence="4" id="KW-0808">Transferase</keyword>
<accession>A0A1G7E8G4</accession>
<evidence type="ECO:0000256" key="3">
    <source>
        <dbReference type="ARBA" id="ARBA00022553"/>
    </source>
</evidence>
<dbReference type="Gene3D" id="3.30.565.10">
    <property type="entry name" value="Histidine kinase-like ATPase, C-terminal domain"/>
    <property type="match status" value="1"/>
</dbReference>
<keyword evidence="9" id="KW-1133">Transmembrane helix</keyword>
<reference evidence="12" key="1">
    <citation type="submission" date="2016-10" db="EMBL/GenBank/DDBJ databases">
        <authorList>
            <person name="Varghese N."/>
            <person name="Submissions S."/>
        </authorList>
    </citation>
    <scope>NUCLEOTIDE SEQUENCE [LARGE SCALE GENOMIC DNA]</scope>
    <source>
        <strain evidence="12">DSM 8987</strain>
    </source>
</reference>
<proteinExistence type="predicted"/>
<protein>
    <recommendedName>
        <fullName evidence="2">histidine kinase</fullName>
        <ecNumber evidence="2">2.7.13.3</ecNumber>
    </recommendedName>
</protein>
<dbReference type="InterPro" id="IPR036890">
    <property type="entry name" value="HATPase_C_sf"/>
</dbReference>
<evidence type="ECO:0000256" key="5">
    <source>
        <dbReference type="ARBA" id="ARBA00022741"/>
    </source>
</evidence>
<keyword evidence="9" id="KW-0472">Membrane</keyword>
<comment type="catalytic activity">
    <reaction evidence="1">
        <text>ATP + protein L-histidine = ADP + protein N-phospho-L-histidine.</text>
        <dbReference type="EC" id="2.7.13.3"/>
    </reaction>
</comment>
<dbReference type="RefSeq" id="WP_092080120.1">
    <property type="nucleotide sequence ID" value="NZ_FNAQ01000018.1"/>
</dbReference>
<dbReference type="SUPFAM" id="SSF47384">
    <property type="entry name" value="Homodimeric domain of signal transducing histidine kinase"/>
    <property type="match status" value="1"/>
</dbReference>
<keyword evidence="3" id="KW-0597">Phosphoprotein</keyword>
<dbReference type="SUPFAM" id="SSF55874">
    <property type="entry name" value="ATPase domain of HSP90 chaperone/DNA topoisomerase II/histidine kinase"/>
    <property type="match status" value="1"/>
</dbReference>
<feature type="transmembrane region" description="Helical" evidence="9">
    <location>
        <begin position="242"/>
        <end position="261"/>
    </location>
</feature>
<evidence type="ECO:0000256" key="1">
    <source>
        <dbReference type="ARBA" id="ARBA00000085"/>
    </source>
</evidence>
<keyword evidence="9" id="KW-0812">Transmembrane</keyword>
<keyword evidence="12" id="KW-1185">Reference proteome</keyword>
<dbReference type="InterPro" id="IPR003661">
    <property type="entry name" value="HisK_dim/P_dom"/>
</dbReference>
<evidence type="ECO:0000256" key="8">
    <source>
        <dbReference type="ARBA" id="ARBA00023012"/>
    </source>
</evidence>
<keyword evidence="5" id="KW-0547">Nucleotide-binding</keyword>
<dbReference type="OrthoDB" id="5417197at2"/>
<evidence type="ECO:0000313" key="11">
    <source>
        <dbReference type="EMBL" id="SDE59746.1"/>
    </source>
</evidence>
<gene>
    <name evidence="11" type="ORF">SAMN05661003_11831</name>
</gene>
<dbReference type="EC" id="2.7.13.3" evidence="2"/>
<name>A0A1G7E8G4_9BACT</name>
<dbReference type="GO" id="GO:0005524">
    <property type="term" value="F:ATP binding"/>
    <property type="evidence" value="ECO:0007669"/>
    <property type="project" value="UniProtKB-KW"/>
</dbReference>